<evidence type="ECO:0000256" key="1">
    <source>
        <dbReference type="ARBA" id="ARBA00022786"/>
    </source>
</evidence>
<keyword evidence="4" id="KW-1185">Reference proteome</keyword>
<comment type="caution">
    <text evidence="3">The sequence shown here is derived from an EMBL/GenBank/DDBJ whole genome shotgun (WGS) entry which is preliminary data.</text>
</comment>
<name>A0ABR4F803_9PEZI</name>
<sequence>MADQSIIRITKELSDIQRNSDLSLAVACRDVDVRNVKALIIGPHETPYEFGFFEFTFKFNKDYPRKSPSVNAVTTNGGRCRFNPNIYAQGRVCLSILGTWRGERGEEWSSAQGLESILLSIQSLMSSNPYENEPGFEDANEAQDKKNQKDYVQKIRHESLRISVIQRLEEYLGIGADGNVAASSNTDKEDYEVDMDGLEDAGTAFEPFKDLCKRRFLWYYESYLESIHKAKEEVKDGQAFVRMPFEGQGNTMDGKFHYTELERRLRNVKKVLDEETNQWAAQGLSPEFKDATVTVNLRRQYEQVLEHFRQHGLAHHVELEGGNPFVWVLTYIGKTMTPLEDGLIRVRLHLSPRFPEEQPRARFETRIFHHRIAPDGTPCYYSSPSRREDMKTHLEAIIEMLEDEKPPYDPRTLVYPEAFKLFWGSPQDRRQYNQRLRRSVQASMDL</sequence>
<protein>
    <recommendedName>
        <fullName evidence="2">UBC core domain-containing protein</fullName>
    </recommendedName>
</protein>
<dbReference type="PROSITE" id="PS50127">
    <property type="entry name" value="UBC_2"/>
    <property type="match status" value="2"/>
</dbReference>
<dbReference type="EMBL" id="JBAWTH010000008">
    <property type="protein sequence ID" value="KAL2290824.1"/>
    <property type="molecule type" value="Genomic_DNA"/>
</dbReference>
<organism evidence="3 4">
    <name type="scientific">Diaporthe vaccinii</name>
    <dbReference type="NCBI Taxonomy" id="105482"/>
    <lineage>
        <taxon>Eukaryota</taxon>
        <taxon>Fungi</taxon>
        <taxon>Dikarya</taxon>
        <taxon>Ascomycota</taxon>
        <taxon>Pezizomycotina</taxon>
        <taxon>Sordariomycetes</taxon>
        <taxon>Sordariomycetidae</taxon>
        <taxon>Diaporthales</taxon>
        <taxon>Diaporthaceae</taxon>
        <taxon>Diaporthe</taxon>
        <taxon>Diaporthe eres species complex</taxon>
    </lineage>
</organism>
<proteinExistence type="predicted"/>
<dbReference type="InterPro" id="IPR000608">
    <property type="entry name" value="UBC"/>
</dbReference>
<feature type="domain" description="UBC core" evidence="2">
    <location>
        <begin position="292"/>
        <end position="445"/>
    </location>
</feature>
<dbReference type="Pfam" id="PF00179">
    <property type="entry name" value="UQ_con"/>
    <property type="match status" value="2"/>
</dbReference>
<dbReference type="Proteomes" id="UP001600888">
    <property type="component" value="Unassembled WGS sequence"/>
</dbReference>
<dbReference type="SMART" id="SM00212">
    <property type="entry name" value="UBCc"/>
    <property type="match status" value="2"/>
</dbReference>
<dbReference type="CDD" id="cd00195">
    <property type="entry name" value="UBCc_UEV"/>
    <property type="match status" value="1"/>
</dbReference>
<keyword evidence="1" id="KW-0833">Ubl conjugation pathway</keyword>
<evidence type="ECO:0000313" key="4">
    <source>
        <dbReference type="Proteomes" id="UP001600888"/>
    </source>
</evidence>
<reference evidence="3 4" key="1">
    <citation type="submission" date="2024-03" db="EMBL/GenBank/DDBJ databases">
        <title>A high-quality draft genome sequence of Diaporthe vaccinii, a causative agent of upright dieback and viscid rot disease in cranberry plants.</title>
        <authorList>
            <person name="Sarrasin M."/>
            <person name="Lang B.F."/>
            <person name="Burger G."/>
        </authorList>
    </citation>
    <scope>NUCLEOTIDE SEQUENCE [LARGE SCALE GENOMIC DNA]</scope>
    <source>
        <strain evidence="3 4">IS7</strain>
    </source>
</reference>
<dbReference type="Gene3D" id="3.10.110.10">
    <property type="entry name" value="Ubiquitin Conjugating Enzyme"/>
    <property type="match status" value="2"/>
</dbReference>
<dbReference type="SUPFAM" id="SSF54495">
    <property type="entry name" value="UBC-like"/>
    <property type="match status" value="2"/>
</dbReference>
<accession>A0ABR4F803</accession>
<feature type="domain" description="UBC core" evidence="2">
    <location>
        <begin position="4"/>
        <end position="164"/>
    </location>
</feature>
<evidence type="ECO:0000259" key="2">
    <source>
        <dbReference type="PROSITE" id="PS50127"/>
    </source>
</evidence>
<dbReference type="PANTHER" id="PTHR24067">
    <property type="entry name" value="UBIQUITIN-CONJUGATING ENZYME E2"/>
    <property type="match status" value="1"/>
</dbReference>
<dbReference type="CDD" id="cd23809">
    <property type="entry name" value="UBCc_UBE2Z"/>
    <property type="match status" value="1"/>
</dbReference>
<evidence type="ECO:0000313" key="3">
    <source>
        <dbReference type="EMBL" id="KAL2290824.1"/>
    </source>
</evidence>
<dbReference type="InterPro" id="IPR050113">
    <property type="entry name" value="Ub_conjugating_enzyme"/>
</dbReference>
<gene>
    <name evidence="3" type="ORF">FJTKL_14787</name>
</gene>
<dbReference type="InterPro" id="IPR016135">
    <property type="entry name" value="UBQ-conjugating_enzyme/RWD"/>
</dbReference>